<dbReference type="Proteomes" id="UP000591131">
    <property type="component" value="Unassembled WGS sequence"/>
</dbReference>
<dbReference type="OrthoDB" id="2136125at2759"/>
<dbReference type="PANTHER" id="PTHR33588:SF1">
    <property type="entry name" value="CILIA- AND FLAGELLA-ASSOCIATED PROTEIN 299"/>
    <property type="match status" value="1"/>
</dbReference>
<comment type="function">
    <text evidence="1">May be involved in spermatogenesis.</text>
</comment>
<comment type="caution">
    <text evidence="7">The sequence shown here is derived from an EMBL/GenBank/DDBJ whole genome shotgun (WGS) entry which is preliminary data.</text>
</comment>
<dbReference type="EMBL" id="JAAPAO010000047">
    <property type="protein sequence ID" value="KAF4675445.1"/>
    <property type="molecule type" value="Genomic_DNA"/>
</dbReference>
<gene>
    <name evidence="7" type="ORF">FOL47_007753</name>
</gene>
<dbReference type="GO" id="GO:0005634">
    <property type="term" value="C:nucleus"/>
    <property type="evidence" value="ECO:0007669"/>
    <property type="project" value="UniProtKB-SubCell"/>
</dbReference>
<dbReference type="Pfam" id="PF14713">
    <property type="entry name" value="DUF4464"/>
    <property type="match status" value="1"/>
</dbReference>
<keyword evidence="8" id="KW-1185">Reference proteome</keyword>
<dbReference type="InterPro" id="IPR027887">
    <property type="entry name" value="DUF4464"/>
</dbReference>
<keyword evidence="6" id="KW-0539">Nucleus</keyword>
<accession>A0A7J6MV12</accession>
<dbReference type="AlphaFoldDB" id="A0A7J6MV12"/>
<comment type="subcellular location">
    <subcellularLocation>
        <location evidence="3">Cytoplasm</location>
    </subcellularLocation>
    <subcellularLocation>
        <location evidence="2">Nucleus</location>
    </subcellularLocation>
</comment>
<evidence type="ECO:0000256" key="6">
    <source>
        <dbReference type="ARBA" id="ARBA00023242"/>
    </source>
</evidence>
<evidence type="ECO:0000256" key="1">
    <source>
        <dbReference type="ARBA" id="ARBA00003056"/>
    </source>
</evidence>
<evidence type="ECO:0000256" key="4">
    <source>
        <dbReference type="ARBA" id="ARBA00021436"/>
    </source>
</evidence>
<dbReference type="GO" id="GO:0005737">
    <property type="term" value="C:cytoplasm"/>
    <property type="evidence" value="ECO:0007669"/>
    <property type="project" value="UniProtKB-SubCell"/>
</dbReference>
<evidence type="ECO:0000256" key="5">
    <source>
        <dbReference type="ARBA" id="ARBA00022490"/>
    </source>
</evidence>
<keyword evidence="5" id="KW-0963">Cytoplasm</keyword>
<evidence type="ECO:0000256" key="2">
    <source>
        <dbReference type="ARBA" id="ARBA00004123"/>
    </source>
</evidence>
<evidence type="ECO:0000256" key="3">
    <source>
        <dbReference type="ARBA" id="ARBA00004496"/>
    </source>
</evidence>
<evidence type="ECO:0000313" key="7">
    <source>
        <dbReference type="EMBL" id="KAF4675445.1"/>
    </source>
</evidence>
<sequence>MATPESEEGVSATIADESLDSEEFFEKYPTYEDYLDAQITAKDTFYLGGSDLARQLVELGCRRGEVLSREEFKEKRETAEREQRRRLQSMVKVLASADKDLTAFPMLRHLAAREEMARNGKIASIIFIRDRNAKGQEISGYIDYGHRLKTENFDAYFSS</sequence>
<proteinExistence type="predicted"/>
<name>A0A7J6MV12_PERCH</name>
<dbReference type="PANTHER" id="PTHR33588">
    <property type="entry name" value="CILIA- AND FLAGELLA-ASSOCIATED PROTEIN 299"/>
    <property type="match status" value="1"/>
</dbReference>
<protein>
    <recommendedName>
        <fullName evidence="4">Cilia- and flagella-associated protein 299</fullName>
    </recommendedName>
</protein>
<organism evidence="7 8">
    <name type="scientific">Perkinsus chesapeaki</name>
    <name type="common">Clam parasite</name>
    <name type="synonym">Perkinsus andrewsi</name>
    <dbReference type="NCBI Taxonomy" id="330153"/>
    <lineage>
        <taxon>Eukaryota</taxon>
        <taxon>Sar</taxon>
        <taxon>Alveolata</taxon>
        <taxon>Perkinsozoa</taxon>
        <taxon>Perkinsea</taxon>
        <taxon>Perkinsida</taxon>
        <taxon>Perkinsidae</taxon>
        <taxon>Perkinsus</taxon>
    </lineage>
</organism>
<reference evidence="7 8" key="1">
    <citation type="submission" date="2020-04" db="EMBL/GenBank/DDBJ databases">
        <title>Perkinsus chesapeaki whole genome sequence.</title>
        <authorList>
            <person name="Bogema D.R."/>
        </authorList>
    </citation>
    <scope>NUCLEOTIDE SEQUENCE [LARGE SCALE GENOMIC DNA]</scope>
    <source>
        <strain evidence="7">ATCC PRA-425</strain>
    </source>
</reference>
<evidence type="ECO:0000313" key="8">
    <source>
        <dbReference type="Proteomes" id="UP000591131"/>
    </source>
</evidence>